<protein>
    <recommendedName>
        <fullName evidence="4">HdeD protein</fullName>
    </recommendedName>
</protein>
<dbReference type="PATRIC" id="fig|33051.5.peg.2224"/>
<name>A0A147JA25_9SPHN</name>
<proteinExistence type="predicted"/>
<dbReference type="InterPro" id="IPR005325">
    <property type="entry name" value="DUF308_memb"/>
</dbReference>
<keyword evidence="1" id="KW-0812">Transmembrane</keyword>
<dbReference type="AlphaFoldDB" id="A0A147JA25"/>
<dbReference type="Pfam" id="PF03729">
    <property type="entry name" value="DUF308"/>
    <property type="match status" value="1"/>
</dbReference>
<dbReference type="InterPro" id="IPR052712">
    <property type="entry name" value="Acid_resist_chaperone_HdeD"/>
</dbReference>
<sequence>MATNAFEAQLRIRWLDTESWGWFVGIGAALALLGLIASANLLLAAIAATYMVGAAMFAGGILMLVHAFGVRRWGWAAFWALSGLLYLAAAAAVLYEPLFAARLIVLILAASAGASGLVRIGIALGARVHGWGWMLTSGLISIAAAVLIAIGWPANAIWVLGFILAIDLLFQGTMLMFIGFTLKSRRVI</sequence>
<feature type="transmembrane region" description="Helical" evidence="1">
    <location>
        <begin position="20"/>
        <end position="37"/>
    </location>
</feature>
<dbReference type="PANTHER" id="PTHR34989">
    <property type="entry name" value="PROTEIN HDED"/>
    <property type="match status" value="1"/>
</dbReference>
<dbReference type="RefSeq" id="WP_058716277.1">
    <property type="nucleotide sequence ID" value="NZ_LDTC01000044.1"/>
</dbReference>
<dbReference type="EMBL" id="LDTC01000044">
    <property type="protein sequence ID" value="KTW14870.1"/>
    <property type="molecule type" value="Genomic_DNA"/>
</dbReference>
<evidence type="ECO:0000313" key="2">
    <source>
        <dbReference type="EMBL" id="KTW14870.1"/>
    </source>
</evidence>
<evidence type="ECO:0000313" key="3">
    <source>
        <dbReference type="Proteomes" id="UP000074410"/>
    </source>
</evidence>
<dbReference type="GO" id="GO:0005886">
    <property type="term" value="C:plasma membrane"/>
    <property type="evidence" value="ECO:0007669"/>
    <property type="project" value="TreeGrafter"/>
</dbReference>
<keyword evidence="1" id="KW-0472">Membrane</keyword>
<feature type="transmembrane region" description="Helical" evidence="1">
    <location>
        <begin position="73"/>
        <end position="93"/>
    </location>
</feature>
<dbReference type="PANTHER" id="PTHR34989:SF1">
    <property type="entry name" value="PROTEIN HDED"/>
    <property type="match status" value="1"/>
</dbReference>
<gene>
    <name evidence="2" type="ORF">NS258_06310</name>
</gene>
<feature type="transmembrane region" description="Helical" evidence="1">
    <location>
        <begin position="43"/>
        <end position="66"/>
    </location>
</feature>
<organism evidence="2 3">
    <name type="scientific">Sphingomonas sanguinis</name>
    <dbReference type="NCBI Taxonomy" id="33051"/>
    <lineage>
        <taxon>Bacteria</taxon>
        <taxon>Pseudomonadati</taxon>
        <taxon>Pseudomonadota</taxon>
        <taxon>Alphaproteobacteria</taxon>
        <taxon>Sphingomonadales</taxon>
        <taxon>Sphingomonadaceae</taxon>
        <taxon>Sphingomonas</taxon>
    </lineage>
</organism>
<evidence type="ECO:0008006" key="4">
    <source>
        <dbReference type="Google" id="ProtNLM"/>
    </source>
</evidence>
<comment type="caution">
    <text evidence="2">The sequence shown here is derived from an EMBL/GenBank/DDBJ whole genome shotgun (WGS) entry which is preliminary data.</text>
</comment>
<keyword evidence="1" id="KW-1133">Transmembrane helix</keyword>
<evidence type="ECO:0000256" key="1">
    <source>
        <dbReference type="SAM" id="Phobius"/>
    </source>
</evidence>
<dbReference type="Proteomes" id="UP000074410">
    <property type="component" value="Unassembled WGS sequence"/>
</dbReference>
<feature type="transmembrane region" description="Helical" evidence="1">
    <location>
        <begin position="99"/>
        <end position="118"/>
    </location>
</feature>
<feature type="transmembrane region" description="Helical" evidence="1">
    <location>
        <begin position="156"/>
        <end position="182"/>
    </location>
</feature>
<reference evidence="2 3" key="1">
    <citation type="journal article" date="2016" name="Front. Microbiol.">
        <title>Genomic Resource of Rice Seed Associated Bacteria.</title>
        <authorList>
            <person name="Midha S."/>
            <person name="Bansal K."/>
            <person name="Sharma S."/>
            <person name="Kumar N."/>
            <person name="Patil P.P."/>
            <person name="Chaudhry V."/>
            <person name="Patil P.B."/>
        </authorList>
    </citation>
    <scope>NUCLEOTIDE SEQUENCE [LARGE SCALE GENOMIC DNA]</scope>
    <source>
        <strain evidence="2 3">NS258</strain>
    </source>
</reference>
<feature type="transmembrane region" description="Helical" evidence="1">
    <location>
        <begin position="130"/>
        <end position="150"/>
    </location>
</feature>
<accession>A0A147JA25</accession>